<sequence>MVDGGKHAVALGVSAGVWFAALTSSRVSWDAEGAAVLARGVGALLVLVLVGHLLPTALLRQVSWLWSSFATAGAVLAWTVLSAGTSRGDVLATVPFGLLIVVLPVLVLTTALRTFVRPLRPTRALRTPLTAAMAHTPDAPAA</sequence>
<accession>A0A510URL5</accession>
<keyword evidence="1" id="KW-0472">Membrane</keyword>
<reference evidence="2 3" key="1">
    <citation type="submission" date="2019-07" db="EMBL/GenBank/DDBJ databases">
        <title>Whole genome shotgun sequence of Cellulomonas persica NBRC 101101.</title>
        <authorList>
            <person name="Hosoyama A."/>
            <person name="Uohara A."/>
            <person name="Ohji S."/>
            <person name="Ichikawa N."/>
        </authorList>
    </citation>
    <scope>NUCLEOTIDE SEQUENCE [LARGE SCALE GENOMIC DNA]</scope>
    <source>
        <strain evidence="2 3">NBRC 101101</strain>
    </source>
</reference>
<evidence type="ECO:0000313" key="3">
    <source>
        <dbReference type="Proteomes" id="UP000321386"/>
    </source>
</evidence>
<dbReference type="EMBL" id="BJUA01000003">
    <property type="protein sequence ID" value="GEK17096.1"/>
    <property type="molecule type" value="Genomic_DNA"/>
</dbReference>
<evidence type="ECO:0000256" key="1">
    <source>
        <dbReference type="SAM" id="Phobius"/>
    </source>
</evidence>
<comment type="caution">
    <text evidence="2">The sequence shown here is derived from an EMBL/GenBank/DDBJ whole genome shotgun (WGS) entry which is preliminary data.</text>
</comment>
<proteinExistence type="predicted"/>
<gene>
    <name evidence="2" type="ORF">CPE01_08290</name>
</gene>
<protein>
    <submittedName>
        <fullName evidence="2">Uncharacterized protein</fullName>
    </submittedName>
</protein>
<evidence type="ECO:0000313" key="2">
    <source>
        <dbReference type="EMBL" id="GEK17096.1"/>
    </source>
</evidence>
<feature type="transmembrane region" description="Helical" evidence="1">
    <location>
        <begin position="62"/>
        <end position="81"/>
    </location>
</feature>
<name>A0A510URL5_9CELL</name>
<feature type="transmembrane region" description="Helical" evidence="1">
    <location>
        <begin position="93"/>
        <end position="116"/>
    </location>
</feature>
<organism evidence="2 3">
    <name type="scientific">Cellulomonas persica</name>
    <dbReference type="NCBI Taxonomy" id="76861"/>
    <lineage>
        <taxon>Bacteria</taxon>
        <taxon>Bacillati</taxon>
        <taxon>Actinomycetota</taxon>
        <taxon>Actinomycetes</taxon>
        <taxon>Micrococcales</taxon>
        <taxon>Cellulomonadaceae</taxon>
        <taxon>Cellulomonas</taxon>
    </lineage>
</organism>
<feature type="transmembrane region" description="Helical" evidence="1">
    <location>
        <begin position="34"/>
        <end position="55"/>
    </location>
</feature>
<keyword evidence="1" id="KW-0812">Transmembrane</keyword>
<keyword evidence="1" id="KW-1133">Transmembrane helix</keyword>
<keyword evidence="3" id="KW-1185">Reference proteome</keyword>
<dbReference type="AlphaFoldDB" id="A0A510URL5"/>
<dbReference type="Proteomes" id="UP000321386">
    <property type="component" value="Unassembled WGS sequence"/>
</dbReference>